<dbReference type="GO" id="GO:0016740">
    <property type="term" value="F:transferase activity"/>
    <property type="evidence" value="ECO:0007669"/>
    <property type="project" value="UniProtKB-KW"/>
</dbReference>
<organism evidence="4 5">
    <name type="scientific">Sorlinia euscelidii</name>
    <dbReference type="NCBI Taxonomy" id="3081148"/>
    <lineage>
        <taxon>Bacteria</taxon>
        <taxon>Pseudomonadati</taxon>
        <taxon>Pseudomonadota</taxon>
        <taxon>Alphaproteobacteria</taxon>
        <taxon>Acetobacterales</taxon>
        <taxon>Acetobacteraceae</taxon>
        <taxon>Sorlinia</taxon>
    </lineage>
</organism>
<evidence type="ECO:0000256" key="2">
    <source>
        <dbReference type="ARBA" id="ARBA00022692"/>
    </source>
</evidence>
<keyword evidence="5" id="KW-1185">Reference proteome</keyword>
<sequence length="298" mass="35205">MSVCLVTIARNENLYLNEWLSYHRTIGADKVYLYCNDDDPASMYRTVLPWIESGFIEFRHQPLVGQQWEAYMHWAYIHRHDHGWVSFLDVDEFITLPRHATLQEYLWSFSHDVDVIYLNWFNFGHNDIEKQSAGRVLQLFTKRRALMCEQTKILVRSTALDLTFLMNHPCPIQHGIGYHSYIDNPFNPRGVNRVFSDGTPFQYINADEITAEISDRMRAAASISHYYLRHTHYYQERVDRGLALLARTGSNSFLLHWKQKLDSGEYLTEMKEANAVEDHFLRDWSITRYGQSHNDIFL</sequence>
<protein>
    <submittedName>
        <fullName evidence="4">Glycosyl transferase family 2</fullName>
    </submittedName>
</protein>
<name>A0ABU7TZN1_9PROT</name>
<keyword evidence="2" id="KW-0812">Transmembrane</keyword>
<evidence type="ECO:0000313" key="5">
    <source>
        <dbReference type="Proteomes" id="UP001312908"/>
    </source>
</evidence>
<keyword evidence="3" id="KW-1133">Transmembrane helix</keyword>
<evidence type="ECO:0000313" key="4">
    <source>
        <dbReference type="EMBL" id="MEE8658040.1"/>
    </source>
</evidence>
<accession>A0ABU7TZN1</accession>
<dbReference type="EMBL" id="JAWJZY010000001">
    <property type="protein sequence ID" value="MEE8658040.1"/>
    <property type="molecule type" value="Genomic_DNA"/>
</dbReference>
<keyword evidence="3" id="KW-0472">Membrane</keyword>
<dbReference type="Pfam" id="PF13704">
    <property type="entry name" value="Glyco_tranf_2_4"/>
    <property type="match status" value="1"/>
</dbReference>
<evidence type="ECO:0000256" key="3">
    <source>
        <dbReference type="ARBA" id="ARBA00022989"/>
    </source>
</evidence>
<comment type="caution">
    <text evidence="4">The sequence shown here is derived from an EMBL/GenBank/DDBJ whole genome shotgun (WGS) entry which is preliminary data.</text>
</comment>
<evidence type="ECO:0000256" key="1">
    <source>
        <dbReference type="ARBA" id="ARBA00004167"/>
    </source>
</evidence>
<comment type="subcellular location">
    <subcellularLocation>
        <location evidence="1">Membrane</location>
        <topology evidence="1">Single-pass membrane protein</topology>
    </subcellularLocation>
</comment>
<gene>
    <name evidence="4" type="ORF">DOFOFD_03305</name>
</gene>
<keyword evidence="4" id="KW-0808">Transferase</keyword>
<dbReference type="RefSeq" id="WP_394818988.1">
    <property type="nucleotide sequence ID" value="NZ_JAWJZY010000001.1"/>
</dbReference>
<dbReference type="PANTHER" id="PTHR21461:SF69">
    <property type="entry name" value="GLYCOSYLTRANSFERASE FAMILY 92 PROTEIN"/>
    <property type="match status" value="1"/>
</dbReference>
<dbReference type="Proteomes" id="UP001312908">
    <property type="component" value="Unassembled WGS sequence"/>
</dbReference>
<proteinExistence type="predicted"/>
<dbReference type="PANTHER" id="PTHR21461">
    <property type="entry name" value="GLYCOSYLTRANSFERASE FAMILY 92 PROTEIN"/>
    <property type="match status" value="1"/>
</dbReference>
<reference evidence="4 5" key="1">
    <citation type="submission" date="2023-10" db="EMBL/GenBank/DDBJ databases">
        <title>Sorlinia euscelidii gen. nov., sp. nov., an acetic acid bacteria isolated from the gut of Euscelidius variegatus emitter.</title>
        <authorList>
            <person name="Michoud G."/>
            <person name="Marasco R."/>
            <person name="Seferji K."/>
            <person name="Gonella E."/>
            <person name="Garuglieri E."/>
            <person name="Alma A."/>
            <person name="Mapelli F."/>
            <person name="Borin S."/>
            <person name="Daffonchio D."/>
            <person name="Crotti E."/>
        </authorList>
    </citation>
    <scope>NUCLEOTIDE SEQUENCE [LARGE SCALE GENOMIC DNA]</scope>
    <source>
        <strain evidence="4 5">EV16P</strain>
    </source>
</reference>